<feature type="compositionally biased region" description="Basic and acidic residues" evidence="1">
    <location>
        <begin position="66"/>
        <end position="75"/>
    </location>
</feature>
<evidence type="ECO:0000313" key="3">
    <source>
        <dbReference type="Proteomes" id="UP000266723"/>
    </source>
</evidence>
<feature type="region of interest" description="Disordered" evidence="1">
    <location>
        <begin position="50"/>
        <end position="144"/>
    </location>
</feature>
<reference evidence="2 3" key="1">
    <citation type="journal article" date="2020" name="BMC Genomics">
        <title>Intraspecific diversification of the crop wild relative Brassica cretica Lam. using demographic model selection.</title>
        <authorList>
            <person name="Kioukis A."/>
            <person name="Michalopoulou V.A."/>
            <person name="Briers L."/>
            <person name="Pirintsos S."/>
            <person name="Studholme D.J."/>
            <person name="Pavlidis P."/>
            <person name="Sarris P.F."/>
        </authorList>
    </citation>
    <scope>NUCLEOTIDE SEQUENCE [LARGE SCALE GENOMIC DNA]</scope>
    <source>
        <strain evidence="3">cv. PFS-1207/04</strain>
    </source>
</reference>
<accession>A0ABQ7CN96</accession>
<name>A0ABQ7CN96_BRACR</name>
<feature type="compositionally biased region" description="Polar residues" evidence="1">
    <location>
        <begin position="108"/>
        <end position="117"/>
    </location>
</feature>
<proteinExistence type="predicted"/>
<protein>
    <submittedName>
        <fullName evidence="2">Uncharacterized protein</fullName>
    </submittedName>
</protein>
<sequence length="144" mass="16141">MKPPKRVVLKTLEVDAGSWKESPINLQRSVMVAISWTRGQRFSVVRLLTTLHSETERRSSTSTMEQNHRGDRLDQDNEAGTSGERTPLNLEAPHKERRTKGGQLGLETRTTSNSPPTVTGDRESPTTARENKIHGSARLKEVKK</sequence>
<evidence type="ECO:0000256" key="1">
    <source>
        <dbReference type="SAM" id="MobiDB-lite"/>
    </source>
</evidence>
<evidence type="ECO:0000313" key="2">
    <source>
        <dbReference type="EMBL" id="KAF3560807.1"/>
    </source>
</evidence>
<gene>
    <name evidence="2" type="ORF">DY000_02013940</name>
</gene>
<dbReference type="Proteomes" id="UP000266723">
    <property type="component" value="Unassembled WGS sequence"/>
</dbReference>
<feature type="compositionally biased region" description="Basic and acidic residues" evidence="1">
    <location>
        <begin position="120"/>
        <end position="144"/>
    </location>
</feature>
<comment type="caution">
    <text evidence="2">The sequence shown here is derived from an EMBL/GenBank/DDBJ whole genome shotgun (WGS) entry which is preliminary data.</text>
</comment>
<keyword evidence="3" id="KW-1185">Reference proteome</keyword>
<dbReference type="EMBL" id="QGKV02000759">
    <property type="protein sequence ID" value="KAF3560807.1"/>
    <property type="molecule type" value="Genomic_DNA"/>
</dbReference>
<organism evidence="2 3">
    <name type="scientific">Brassica cretica</name>
    <name type="common">Mustard</name>
    <dbReference type="NCBI Taxonomy" id="69181"/>
    <lineage>
        <taxon>Eukaryota</taxon>
        <taxon>Viridiplantae</taxon>
        <taxon>Streptophyta</taxon>
        <taxon>Embryophyta</taxon>
        <taxon>Tracheophyta</taxon>
        <taxon>Spermatophyta</taxon>
        <taxon>Magnoliopsida</taxon>
        <taxon>eudicotyledons</taxon>
        <taxon>Gunneridae</taxon>
        <taxon>Pentapetalae</taxon>
        <taxon>rosids</taxon>
        <taxon>malvids</taxon>
        <taxon>Brassicales</taxon>
        <taxon>Brassicaceae</taxon>
        <taxon>Brassiceae</taxon>
        <taxon>Brassica</taxon>
    </lineage>
</organism>